<comment type="caution">
    <text evidence="2">The sequence shown here is derived from an EMBL/GenBank/DDBJ whole genome shotgun (WGS) entry which is preliminary data.</text>
</comment>
<feature type="compositionally biased region" description="Basic and acidic residues" evidence="1">
    <location>
        <begin position="85"/>
        <end position="100"/>
    </location>
</feature>
<feature type="region of interest" description="Disordered" evidence="1">
    <location>
        <begin position="83"/>
        <end position="107"/>
    </location>
</feature>
<dbReference type="EMBL" id="JAINDJ010000007">
    <property type="protein sequence ID" value="KAG9442979.1"/>
    <property type="molecule type" value="Genomic_DNA"/>
</dbReference>
<name>A0AAV7E3B9_ARIFI</name>
<dbReference type="AlphaFoldDB" id="A0AAV7E3B9"/>
<organism evidence="2 3">
    <name type="scientific">Aristolochia fimbriata</name>
    <name type="common">White veined hardy Dutchman's pipe vine</name>
    <dbReference type="NCBI Taxonomy" id="158543"/>
    <lineage>
        <taxon>Eukaryota</taxon>
        <taxon>Viridiplantae</taxon>
        <taxon>Streptophyta</taxon>
        <taxon>Embryophyta</taxon>
        <taxon>Tracheophyta</taxon>
        <taxon>Spermatophyta</taxon>
        <taxon>Magnoliopsida</taxon>
        <taxon>Magnoliidae</taxon>
        <taxon>Piperales</taxon>
        <taxon>Aristolochiaceae</taxon>
        <taxon>Aristolochia</taxon>
    </lineage>
</organism>
<sequence>MTQETLPPETLLQTTVFTFRKGDKVCGHNAIPEITVESLPLKSISAMNDSKNPSSTENIFFDLVATSCITDQKLKLVLRGRKGRGREGGEREPYLCELGEHGSQSTAEKLPERISFLSMARRKLGGLT</sequence>
<evidence type="ECO:0000313" key="2">
    <source>
        <dbReference type="EMBL" id="KAG9442979.1"/>
    </source>
</evidence>
<dbReference type="Proteomes" id="UP000825729">
    <property type="component" value="Unassembled WGS sequence"/>
</dbReference>
<proteinExistence type="predicted"/>
<evidence type="ECO:0000313" key="3">
    <source>
        <dbReference type="Proteomes" id="UP000825729"/>
    </source>
</evidence>
<keyword evidence="3" id="KW-1185">Reference proteome</keyword>
<evidence type="ECO:0000256" key="1">
    <source>
        <dbReference type="SAM" id="MobiDB-lite"/>
    </source>
</evidence>
<reference evidence="2 3" key="1">
    <citation type="submission" date="2021-07" db="EMBL/GenBank/DDBJ databases">
        <title>The Aristolochia fimbriata genome: insights into angiosperm evolution, floral development and chemical biosynthesis.</title>
        <authorList>
            <person name="Jiao Y."/>
        </authorList>
    </citation>
    <scope>NUCLEOTIDE SEQUENCE [LARGE SCALE GENOMIC DNA]</scope>
    <source>
        <strain evidence="2">IBCAS-2021</strain>
        <tissue evidence="2">Leaf</tissue>
    </source>
</reference>
<protein>
    <submittedName>
        <fullName evidence="2">Uncharacterized protein</fullName>
    </submittedName>
</protein>
<gene>
    <name evidence="2" type="ORF">H6P81_018833</name>
</gene>
<accession>A0AAV7E3B9</accession>